<dbReference type="AlphaFoldDB" id="A0ABC9XY28"/>
<organism evidence="2 3">
    <name type="scientific">Grus japonensis</name>
    <name type="common">Japanese crane</name>
    <name type="synonym">Red-crowned crane</name>
    <dbReference type="NCBI Taxonomy" id="30415"/>
    <lineage>
        <taxon>Eukaryota</taxon>
        <taxon>Metazoa</taxon>
        <taxon>Chordata</taxon>
        <taxon>Craniata</taxon>
        <taxon>Vertebrata</taxon>
        <taxon>Euteleostomi</taxon>
        <taxon>Archelosauria</taxon>
        <taxon>Archosauria</taxon>
        <taxon>Dinosauria</taxon>
        <taxon>Saurischia</taxon>
        <taxon>Theropoda</taxon>
        <taxon>Coelurosauria</taxon>
        <taxon>Aves</taxon>
        <taxon>Neognathae</taxon>
        <taxon>Neoaves</taxon>
        <taxon>Gruiformes</taxon>
        <taxon>Gruidae</taxon>
        <taxon>Grus</taxon>
    </lineage>
</organism>
<sequence>MVDRLSPELRMEKYILLSMDGKLLGPELSRIRSEMALPLERPDADLPQDLPSGYLCRQRRSLPSFPPVPGPQTPAELRSSSDVLCAGRFPAGLSRLVTGMQTPVSPRRRGSPPVPETGQGGVGR</sequence>
<feature type="region of interest" description="Disordered" evidence="1">
    <location>
        <begin position="96"/>
        <end position="124"/>
    </location>
</feature>
<evidence type="ECO:0000313" key="3">
    <source>
        <dbReference type="Proteomes" id="UP001623348"/>
    </source>
</evidence>
<evidence type="ECO:0000256" key="1">
    <source>
        <dbReference type="SAM" id="MobiDB-lite"/>
    </source>
</evidence>
<proteinExistence type="predicted"/>
<reference evidence="2 3" key="1">
    <citation type="submission" date="2024-06" db="EMBL/GenBank/DDBJ databases">
        <title>The draft genome of Grus japonensis, version 3.</title>
        <authorList>
            <person name="Nabeshima K."/>
            <person name="Suzuki S."/>
            <person name="Onuma M."/>
        </authorList>
    </citation>
    <scope>NUCLEOTIDE SEQUENCE [LARGE SCALE GENOMIC DNA]</scope>
    <source>
        <strain evidence="2 3">451A</strain>
    </source>
</reference>
<dbReference type="Proteomes" id="UP001623348">
    <property type="component" value="Unassembled WGS sequence"/>
</dbReference>
<gene>
    <name evidence="2" type="ORF">GRJ2_002647300</name>
</gene>
<evidence type="ECO:0000313" key="2">
    <source>
        <dbReference type="EMBL" id="GAB0201817.1"/>
    </source>
</evidence>
<name>A0ABC9XY28_GRUJA</name>
<feature type="region of interest" description="Disordered" evidence="1">
    <location>
        <begin position="58"/>
        <end position="80"/>
    </location>
</feature>
<comment type="caution">
    <text evidence="2">The sequence shown here is derived from an EMBL/GenBank/DDBJ whole genome shotgun (WGS) entry which is preliminary data.</text>
</comment>
<protein>
    <submittedName>
        <fullName evidence="2">Uncharacterized protein</fullName>
    </submittedName>
</protein>
<keyword evidence="3" id="KW-1185">Reference proteome</keyword>
<accession>A0ABC9XY28</accession>
<dbReference type="EMBL" id="BAAFJT010000033">
    <property type="protein sequence ID" value="GAB0201817.1"/>
    <property type="molecule type" value="Genomic_DNA"/>
</dbReference>